<feature type="transmembrane region" description="Helical" evidence="15">
    <location>
        <begin position="283"/>
        <end position="303"/>
    </location>
</feature>
<dbReference type="Gramene" id="PUZ39821">
    <property type="protein sequence ID" value="PUZ39821"/>
    <property type="gene ID" value="GQ55_9G373000"/>
</dbReference>
<dbReference type="OrthoDB" id="617804at2759"/>
<dbReference type="Gene3D" id="3.30.200.20">
    <property type="entry name" value="Phosphorylase Kinase, domain 1"/>
    <property type="match status" value="1"/>
</dbReference>
<dbReference type="InterPro" id="IPR000719">
    <property type="entry name" value="Prot_kinase_dom"/>
</dbReference>
<dbReference type="AlphaFoldDB" id="A0A2T7C905"/>
<gene>
    <name evidence="19" type="ORF">GQ55_9G373000</name>
</gene>
<evidence type="ECO:0000256" key="1">
    <source>
        <dbReference type="ARBA" id="ARBA00004167"/>
    </source>
</evidence>
<evidence type="ECO:0000256" key="5">
    <source>
        <dbReference type="ARBA" id="ARBA00022729"/>
    </source>
</evidence>
<dbReference type="GO" id="GO:0042742">
    <property type="term" value="P:defense response to bacterium"/>
    <property type="evidence" value="ECO:0007669"/>
    <property type="project" value="UniProtKB-ARBA"/>
</dbReference>
<dbReference type="InterPro" id="IPR001245">
    <property type="entry name" value="Ser-Thr/Tyr_kinase_cat_dom"/>
</dbReference>
<dbReference type="PROSITE" id="PS50011">
    <property type="entry name" value="PROTEIN_KINASE_DOM"/>
    <property type="match status" value="1"/>
</dbReference>
<evidence type="ECO:0000256" key="6">
    <source>
        <dbReference type="ARBA" id="ARBA00022737"/>
    </source>
</evidence>
<evidence type="ECO:0000256" key="13">
    <source>
        <dbReference type="ARBA" id="ARBA00023157"/>
    </source>
</evidence>
<accession>A0A2T7C905</accession>
<dbReference type="Pfam" id="PF01657">
    <property type="entry name" value="Stress-antifung"/>
    <property type="match status" value="2"/>
</dbReference>
<organism evidence="19 20">
    <name type="scientific">Panicum hallii var. hallii</name>
    <dbReference type="NCBI Taxonomy" id="1504633"/>
    <lineage>
        <taxon>Eukaryota</taxon>
        <taxon>Viridiplantae</taxon>
        <taxon>Streptophyta</taxon>
        <taxon>Embryophyta</taxon>
        <taxon>Tracheophyta</taxon>
        <taxon>Spermatophyta</taxon>
        <taxon>Magnoliopsida</taxon>
        <taxon>Liliopsida</taxon>
        <taxon>Poales</taxon>
        <taxon>Poaceae</taxon>
        <taxon>PACMAD clade</taxon>
        <taxon>Panicoideae</taxon>
        <taxon>Panicodae</taxon>
        <taxon>Paniceae</taxon>
        <taxon>Panicinae</taxon>
        <taxon>Panicum</taxon>
        <taxon>Panicum sect. Panicum</taxon>
    </lineage>
</organism>
<name>A0A2T7C905_9POAL</name>
<dbReference type="PANTHER" id="PTHR27002:SF76">
    <property type="entry name" value="OS10G0136400 PROTEIN"/>
    <property type="match status" value="1"/>
</dbReference>
<dbReference type="InterPro" id="IPR008271">
    <property type="entry name" value="Ser/Thr_kinase_AS"/>
</dbReference>
<dbReference type="FunFam" id="1.10.510.10:FF:000129">
    <property type="entry name" value="cysteine-rich receptor-like protein kinase 10"/>
    <property type="match status" value="1"/>
</dbReference>
<reference evidence="19 20" key="1">
    <citation type="submission" date="2018-04" db="EMBL/GenBank/DDBJ databases">
        <title>WGS assembly of Panicum hallii var. hallii HAL2.</title>
        <authorList>
            <person name="Lovell J."/>
            <person name="Jenkins J."/>
            <person name="Lowry D."/>
            <person name="Mamidi S."/>
            <person name="Sreedasyam A."/>
            <person name="Weng X."/>
            <person name="Barry K."/>
            <person name="Bonette J."/>
            <person name="Campitelli B."/>
            <person name="Daum C."/>
            <person name="Gordon S."/>
            <person name="Gould B."/>
            <person name="Lipzen A."/>
            <person name="MacQueen A."/>
            <person name="Palacio-Mejia J."/>
            <person name="Plott C."/>
            <person name="Shakirov E."/>
            <person name="Shu S."/>
            <person name="Yoshinaga Y."/>
            <person name="Zane M."/>
            <person name="Rokhsar D."/>
            <person name="Grimwood J."/>
            <person name="Schmutz J."/>
            <person name="Juenger T."/>
        </authorList>
    </citation>
    <scope>NUCLEOTIDE SEQUENCE [LARGE SCALE GENOMIC DNA]</scope>
    <source>
        <strain evidence="20">cv. HAL2</strain>
    </source>
</reference>
<dbReference type="FunFam" id="3.30.430.20:FF:000004">
    <property type="entry name" value="Receptor-like serine-threonine protein kinase"/>
    <property type="match status" value="1"/>
</dbReference>
<proteinExistence type="predicted"/>
<dbReference type="Proteomes" id="UP000244336">
    <property type="component" value="Chromosome 9"/>
</dbReference>
<keyword evidence="13" id="KW-1015">Disulfide bond</keyword>
<keyword evidence="20" id="KW-1185">Reference proteome</keyword>
<sequence length="676" mass="74100">MAGILLTILGFLLVLPSATAIGETCRHAGNYTANGTYQSNLASLAATLPANTSSSPQQLFATATAGQGPDVVYALALCRGDMTSNLTGCSACVAGAFRYAQRMCPLDKAASVYDDGCLAGFSSRDLLVPANNTVTQDTGTLFQFFNPGNLAGNATLVGAGVRDLLAQTAQEAANNSKPPARFATAVMDSSSSVPQALYSLAQCTPDLSAGDCLACLRWIIGMVNDTVSVRNGGRILVLRCNVRFETFLFYNGAPMKRITSSSGPPASPAPAPTTNTRPGIKPWVIPLIVAPPLAIVAFCFIFYRRWKRRRYRKGNLRLRRKRANKFQGGDEVDWEMEAELSEFSVFDFHQILEATNNFSEENKLGEGGFGPVYKGQFPEGIEIAVKRLASHSGQGFIEFKNEVQLIAKLQHTNLVRLLGCCSQGEEKILVYEYLPNKSLDFFIFDENRKSLLDWNRRLAIIEGIAEGLLYLHKHSRLRVIHRDLKPSNILLDSELNPKISDFGLAKIFSSNNTEESTTRRVVGTYGYMAPEYASEGLFSIKSDVFSFGVLVIEILSGKRNSSGQDCGDFINILGYAWQLYEEGRWRELVDASLVPMHHSDELMRCMNIGLLCVQENAVDRPTMLDVVAMLSSKTKILAEPKHPAYFNVRVGNGEASTTTTKSCSINEMTISVTTPR</sequence>
<dbReference type="CDD" id="cd23509">
    <property type="entry name" value="Gnk2-like"/>
    <property type="match status" value="2"/>
</dbReference>
<keyword evidence="3" id="KW-0808">Transferase</keyword>
<evidence type="ECO:0008006" key="21">
    <source>
        <dbReference type="Google" id="ProtNLM"/>
    </source>
</evidence>
<keyword evidence="2" id="KW-0723">Serine/threonine-protein kinase</keyword>
<evidence type="ECO:0000256" key="15">
    <source>
        <dbReference type="SAM" id="Phobius"/>
    </source>
</evidence>
<keyword evidence="8" id="KW-0418">Kinase</keyword>
<keyword evidence="6" id="KW-0677">Repeat</keyword>
<dbReference type="CDD" id="cd14066">
    <property type="entry name" value="STKc_IRAK"/>
    <property type="match status" value="1"/>
</dbReference>
<keyword evidence="12 15" id="KW-0472">Membrane</keyword>
<dbReference type="PANTHER" id="PTHR27002">
    <property type="entry name" value="RECEPTOR-LIKE SERINE/THREONINE-PROTEIN KINASE SD1-8"/>
    <property type="match status" value="1"/>
</dbReference>
<keyword evidence="5 16" id="KW-0732">Signal</keyword>
<evidence type="ECO:0000256" key="14">
    <source>
        <dbReference type="ARBA" id="ARBA00023180"/>
    </source>
</evidence>
<comment type="subcellular location">
    <subcellularLocation>
        <location evidence="1">Membrane</location>
        <topology evidence="1">Single-pass membrane protein</topology>
    </subcellularLocation>
</comment>
<dbReference type="InterPro" id="IPR038408">
    <property type="entry name" value="GNK2_sf"/>
</dbReference>
<dbReference type="GO" id="GO:0004674">
    <property type="term" value="F:protein serine/threonine kinase activity"/>
    <property type="evidence" value="ECO:0007669"/>
    <property type="project" value="UniProtKB-KW"/>
</dbReference>
<evidence type="ECO:0000256" key="16">
    <source>
        <dbReference type="SAM" id="SignalP"/>
    </source>
</evidence>
<evidence type="ECO:0000259" key="18">
    <source>
        <dbReference type="PROSITE" id="PS51473"/>
    </source>
</evidence>
<evidence type="ECO:0000313" key="19">
    <source>
        <dbReference type="EMBL" id="PUZ39821.1"/>
    </source>
</evidence>
<dbReference type="EMBL" id="CM009757">
    <property type="protein sequence ID" value="PUZ39821.1"/>
    <property type="molecule type" value="Genomic_DNA"/>
</dbReference>
<feature type="domain" description="Gnk2-homologous" evidence="18">
    <location>
        <begin position="138"/>
        <end position="249"/>
    </location>
</feature>
<protein>
    <recommendedName>
        <fullName evidence="21">Protein kinase domain-containing protein</fullName>
    </recommendedName>
</protein>
<evidence type="ECO:0000256" key="2">
    <source>
        <dbReference type="ARBA" id="ARBA00022527"/>
    </source>
</evidence>
<evidence type="ECO:0000256" key="3">
    <source>
        <dbReference type="ARBA" id="ARBA00022679"/>
    </source>
</evidence>
<evidence type="ECO:0000256" key="7">
    <source>
        <dbReference type="ARBA" id="ARBA00022741"/>
    </source>
</evidence>
<dbReference type="Gene3D" id="3.30.430.20">
    <property type="entry name" value="Gnk2 domain, C-X8-C-X2-C motif"/>
    <property type="match status" value="2"/>
</dbReference>
<keyword evidence="14" id="KW-0325">Glycoprotein</keyword>
<evidence type="ECO:0000256" key="4">
    <source>
        <dbReference type="ARBA" id="ARBA00022692"/>
    </source>
</evidence>
<keyword evidence="11 15" id="KW-1133">Transmembrane helix</keyword>
<evidence type="ECO:0000256" key="11">
    <source>
        <dbReference type="ARBA" id="ARBA00022989"/>
    </source>
</evidence>
<feature type="domain" description="Gnk2-homologous" evidence="18">
    <location>
        <begin position="19"/>
        <end position="126"/>
    </location>
</feature>
<dbReference type="Gene3D" id="1.10.510.10">
    <property type="entry name" value="Transferase(Phosphotransferase) domain 1"/>
    <property type="match status" value="1"/>
</dbReference>
<dbReference type="Pfam" id="PF07714">
    <property type="entry name" value="PK_Tyr_Ser-Thr"/>
    <property type="match status" value="1"/>
</dbReference>
<keyword evidence="10" id="KW-0067">ATP-binding</keyword>
<keyword evidence="9" id="KW-0611">Plant defense</keyword>
<dbReference type="GO" id="GO:0005886">
    <property type="term" value="C:plasma membrane"/>
    <property type="evidence" value="ECO:0007669"/>
    <property type="project" value="TreeGrafter"/>
</dbReference>
<dbReference type="GO" id="GO:0005524">
    <property type="term" value="F:ATP binding"/>
    <property type="evidence" value="ECO:0007669"/>
    <property type="project" value="UniProtKB-KW"/>
</dbReference>
<keyword evidence="4 15" id="KW-0812">Transmembrane</keyword>
<evidence type="ECO:0000259" key="17">
    <source>
        <dbReference type="PROSITE" id="PS50011"/>
    </source>
</evidence>
<feature type="domain" description="Protein kinase" evidence="17">
    <location>
        <begin position="358"/>
        <end position="645"/>
    </location>
</feature>
<dbReference type="InterPro" id="IPR002902">
    <property type="entry name" value="GNK2"/>
</dbReference>
<evidence type="ECO:0000256" key="8">
    <source>
        <dbReference type="ARBA" id="ARBA00022777"/>
    </source>
</evidence>
<evidence type="ECO:0000313" key="20">
    <source>
        <dbReference type="Proteomes" id="UP000244336"/>
    </source>
</evidence>
<dbReference type="SMART" id="SM00220">
    <property type="entry name" value="S_TKc"/>
    <property type="match status" value="1"/>
</dbReference>
<dbReference type="PROSITE" id="PS51473">
    <property type="entry name" value="GNK2"/>
    <property type="match status" value="2"/>
</dbReference>
<feature type="chain" id="PRO_5015762129" description="Protein kinase domain-containing protein" evidence="16">
    <location>
        <begin position="21"/>
        <end position="676"/>
    </location>
</feature>
<evidence type="ECO:0000256" key="10">
    <source>
        <dbReference type="ARBA" id="ARBA00022840"/>
    </source>
</evidence>
<evidence type="ECO:0000256" key="12">
    <source>
        <dbReference type="ARBA" id="ARBA00023136"/>
    </source>
</evidence>
<dbReference type="FunFam" id="3.30.200.20:FF:000142">
    <property type="entry name" value="Cysteine-rich receptor-like protein kinase 10"/>
    <property type="match status" value="1"/>
</dbReference>
<feature type="signal peptide" evidence="16">
    <location>
        <begin position="1"/>
        <end position="20"/>
    </location>
</feature>
<dbReference type="SUPFAM" id="SSF56112">
    <property type="entry name" value="Protein kinase-like (PK-like)"/>
    <property type="match status" value="1"/>
</dbReference>
<keyword evidence="7" id="KW-0547">Nucleotide-binding</keyword>
<evidence type="ECO:0000256" key="9">
    <source>
        <dbReference type="ARBA" id="ARBA00022821"/>
    </source>
</evidence>
<dbReference type="PROSITE" id="PS00108">
    <property type="entry name" value="PROTEIN_KINASE_ST"/>
    <property type="match status" value="1"/>
</dbReference>
<dbReference type="InterPro" id="IPR011009">
    <property type="entry name" value="Kinase-like_dom_sf"/>
</dbReference>
<dbReference type="STRING" id="1504633.A0A2T7C905"/>